<evidence type="ECO:0000256" key="2">
    <source>
        <dbReference type="ARBA" id="ARBA00022676"/>
    </source>
</evidence>
<keyword evidence="2" id="KW-0328">Glycosyltransferase</keyword>
<reference evidence="5" key="1">
    <citation type="submission" date="2021-07" db="EMBL/GenBank/DDBJ databases">
        <title>Pseudohoeflea marina sp. nov. a polyhydroxyalcanoate-producing bacterium.</title>
        <authorList>
            <person name="Zheng W."/>
            <person name="Yu S."/>
            <person name="Huang Y."/>
        </authorList>
    </citation>
    <scope>NUCLEOTIDE SEQUENCE</scope>
    <source>
        <strain evidence="5">DP4N28-3</strain>
    </source>
</reference>
<dbReference type="InterPro" id="IPR050834">
    <property type="entry name" value="Glycosyltransf_2"/>
</dbReference>
<dbReference type="Pfam" id="PF00535">
    <property type="entry name" value="Glycos_transf_2"/>
    <property type="match status" value="1"/>
</dbReference>
<name>A0ABS6WLU0_9HYPH</name>
<evidence type="ECO:0000313" key="5">
    <source>
        <dbReference type="EMBL" id="MBW3096902.1"/>
    </source>
</evidence>
<dbReference type="PANTHER" id="PTHR43685:SF5">
    <property type="entry name" value="GLYCOSYLTRANSFERASE EPSE-RELATED"/>
    <property type="match status" value="1"/>
</dbReference>
<keyword evidence="6" id="KW-1185">Reference proteome</keyword>
<evidence type="ECO:0000259" key="4">
    <source>
        <dbReference type="Pfam" id="PF00535"/>
    </source>
</evidence>
<comment type="caution">
    <text evidence="5">The sequence shown here is derived from an EMBL/GenBank/DDBJ whole genome shotgun (WGS) entry which is preliminary data.</text>
</comment>
<dbReference type="CDD" id="cd04196">
    <property type="entry name" value="GT_2_like_d"/>
    <property type="match status" value="1"/>
</dbReference>
<dbReference type="Proteomes" id="UP001430804">
    <property type="component" value="Unassembled WGS sequence"/>
</dbReference>
<feature type="domain" description="Glycosyltransferase 2-like" evidence="4">
    <location>
        <begin position="39"/>
        <end position="197"/>
    </location>
</feature>
<dbReference type="EMBL" id="JAHWQX010000002">
    <property type="protein sequence ID" value="MBW3096902.1"/>
    <property type="molecule type" value="Genomic_DNA"/>
</dbReference>
<organism evidence="5 6">
    <name type="scientific">Pseudohoeflea coraliihabitans</name>
    <dbReference type="NCBI Taxonomy" id="2860393"/>
    <lineage>
        <taxon>Bacteria</taxon>
        <taxon>Pseudomonadati</taxon>
        <taxon>Pseudomonadota</taxon>
        <taxon>Alphaproteobacteria</taxon>
        <taxon>Hyphomicrobiales</taxon>
        <taxon>Rhizobiaceae</taxon>
        <taxon>Pseudohoeflea</taxon>
    </lineage>
</organism>
<dbReference type="PANTHER" id="PTHR43685">
    <property type="entry name" value="GLYCOSYLTRANSFERASE"/>
    <property type="match status" value="1"/>
</dbReference>
<gene>
    <name evidence="5" type="ORF">KY465_06390</name>
</gene>
<evidence type="ECO:0000256" key="1">
    <source>
        <dbReference type="ARBA" id="ARBA00006739"/>
    </source>
</evidence>
<accession>A0ABS6WLU0</accession>
<dbReference type="InterPro" id="IPR001173">
    <property type="entry name" value="Glyco_trans_2-like"/>
</dbReference>
<keyword evidence="3" id="KW-0808">Transferase</keyword>
<protein>
    <submittedName>
        <fullName evidence="5">Glycosyltransferase family 2 protein</fullName>
    </submittedName>
</protein>
<evidence type="ECO:0000313" key="6">
    <source>
        <dbReference type="Proteomes" id="UP001430804"/>
    </source>
</evidence>
<proteinExistence type="inferred from homology"/>
<evidence type="ECO:0000256" key="3">
    <source>
        <dbReference type="ARBA" id="ARBA00022679"/>
    </source>
</evidence>
<sequence length="338" mass="38088">MGISSGTWGPQECHAWNGYGIETSRPHPASSSELQTVTVLLAVRNGERFLPDQLASLQAQSWPSIDVIAGDDGSEDRTPQIIQAFAKSWTRGRVHWQAGPKKGFAENFRHLITTADIRGEYVAFCDQDDLWRPDKLANAIAHLEKEPATLPALYCARTEAFSETGHRALSPLFSRPPSFENAMVQSIAGGNTMVMNRAAFELVRESARRTDFVSHDWWCYLMVTGHGGVVHYSPQADVFYRQHAHNLVGANNSLPARLARLRLLLGGRFRRWSDIHIAALRQCEDLLDPSHRQKFRHFVAARRGPVWRRLAHLRKSGVYRQTRAGQVSLFIASVFRLI</sequence>
<comment type="similarity">
    <text evidence="1">Belongs to the glycosyltransferase 2 family.</text>
</comment>